<comment type="caution">
    <text evidence="1">The sequence shown here is derived from an EMBL/GenBank/DDBJ whole genome shotgun (WGS) entry which is preliminary data.</text>
</comment>
<dbReference type="Proteomes" id="UP001062846">
    <property type="component" value="Chromosome 6"/>
</dbReference>
<sequence length="90" mass="10079">MAAVSGAIEAFSTDTWIDSAEESLKEKFKRKLVQPRKKTDWHWSFTQWSLELLLSQVGLVEDAEEAEVLMLGPNTLRGSTPLITEAKSSL</sequence>
<evidence type="ECO:0000313" key="2">
    <source>
        <dbReference type="Proteomes" id="UP001062846"/>
    </source>
</evidence>
<accession>A0ACC0NBP9</accession>
<name>A0ACC0NBP9_RHOML</name>
<reference evidence="1" key="1">
    <citation type="submission" date="2022-02" db="EMBL/GenBank/DDBJ databases">
        <title>Plant Genome Project.</title>
        <authorList>
            <person name="Zhang R.-G."/>
        </authorList>
    </citation>
    <scope>NUCLEOTIDE SEQUENCE</scope>
    <source>
        <strain evidence="1">AT1</strain>
    </source>
</reference>
<gene>
    <name evidence="1" type="ORF">RHMOL_Rhmol06G0121400</name>
</gene>
<proteinExistence type="predicted"/>
<organism evidence="1 2">
    <name type="scientific">Rhododendron molle</name>
    <name type="common">Chinese azalea</name>
    <name type="synonym">Azalea mollis</name>
    <dbReference type="NCBI Taxonomy" id="49168"/>
    <lineage>
        <taxon>Eukaryota</taxon>
        <taxon>Viridiplantae</taxon>
        <taxon>Streptophyta</taxon>
        <taxon>Embryophyta</taxon>
        <taxon>Tracheophyta</taxon>
        <taxon>Spermatophyta</taxon>
        <taxon>Magnoliopsida</taxon>
        <taxon>eudicotyledons</taxon>
        <taxon>Gunneridae</taxon>
        <taxon>Pentapetalae</taxon>
        <taxon>asterids</taxon>
        <taxon>Ericales</taxon>
        <taxon>Ericaceae</taxon>
        <taxon>Ericoideae</taxon>
        <taxon>Rhodoreae</taxon>
        <taxon>Rhododendron</taxon>
    </lineage>
</organism>
<dbReference type="EMBL" id="CM046393">
    <property type="protein sequence ID" value="KAI8550615.1"/>
    <property type="molecule type" value="Genomic_DNA"/>
</dbReference>
<evidence type="ECO:0000313" key="1">
    <source>
        <dbReference type="EMBL" id="KAI8550615.1"/>
    </source>
</evidence>
<protein>
    <submittedName>
        <fullName evidence="1">Uncharacterized protein</fullName>
    </submittedName>
</protein>
<keyword evidence="2" id="KW-1185">Reference proteome</keyword>